<dbReference type="RefSeq" id="WP_249763159.1">
    <property type="nucleotide sequence ID" value="NZ_CAJUXY010000002.1"/>
</dbReference>
<dbReference type="EMBL" id="CP097320">
    <property type="protein sequence ID" value="UQX11987.1"/>
    <property type="molecule type" value="Genomic_DNA"/>
</dbReference>
<accession>A0ABY4QNA3</accession>
<proteinExistence type="predicted"/>
<gene>
    <name evidence="1" type="ORF">M5I08_06420</name>
</gene>
<dbReference type="Proteomes" id="UP001056610">
    <property type="component" value="Chromosome"/>
</dbReference>
<protein>
    <recommendedName>
        <fullName evidence="3">Transposase</fullName>
    </recommendedName>
</protein>
<evidence type="ECO:0000313" key="2">
    <source>
        <dbReference type="Proteomes" id="UP001056610"/>
    </source>
</evidence>
<name>A0ABY4QNA3_9MYCO</name>
<evidence type="ECO:0000313" key="1">
    <source>
        <dbReference type="EMBL" id="UQX11987.1"/>
    </source>
</evidence>
<reference evidence="1" key="1">
    <citation type="submission" date="2022-05" db="EMBL/GenBank/DDBJ databases">
        <title>A methanotrophic Mycobacterium dominates a cave microbial ecosystem.</title>
        <authorList>
            <person name="Van Spanning R.J.M."/>
            <person name="Guan Q."/>
            <person name="Melkonian C."/>
            <person name="Gallant J."/>
            <person name="Polerecky L."/>
            <person name="Flot J.-F."/>
            <person name="Brandt B.W."/>
            <person name="Braster M."/>
            <person name="Iturbe Espinoza P."/>
            <person name="Aerts J."/>
            <person name="Meima-Franke M."/>
            <person name="Piersma S.R."/>
            <person name="Bunduc C."/>
            <person name="Ummels R."/>
            <person name="Pain A."/>
            <person name="Fleming E.J."/>
            <person name="van der Wel N."/>
            <person name="Gherman V.D."/>
            <person name="Sarbu S.M."/>
            <person name="Bodelier P.L.E."/>
            <person name="Bitter W."/>
        </authorList>
    </citation>
    <scope>NUCLEOTIDE SEQUENCE</scope>
    <source>
        <strain evidence="1">Sulfur Cave</strain>
    </source>
</reference>
<organism evidence="1 2">
    <name type="scientific">Candidatus Mycobacterium methanotrophicum</name>
    <dbReference type="NCBI Taxonomy" id="2943498"/>
    <lineage>
        <taxon>Bacteria</taxon>
        <taxon>Bacillati</taxon>
        <taxon>Actinomycetota</taxon>
        <taxon>Actinomycetes</taxon>
        <taxon>Mycobacteriales</taxon>
        <taxon>Mycobacteriaceae</taxon>
        <taxon>Mycobacterium</taxon>
    </lineage>
</organism>
<keyword evidence="2" id="KW-1185">Reference proteome</keyword>
<evidence type="ECO:0008006" key="3">
    <source>
        <dbReference type="Google" id="ProtNLM"/>
    </source>
</evidence>
<sequence>MIEFILTRTTTAPIETVLHALADHRAIADYVWACRRIEVVGLFLDTERN</sequence>